<proteinExistence type="inferred from homology"/>
<evidence type="ECO:0000313" key="4">
    <source>
        <dbReference type="EMBL" id="QCZ92905.1"/>
    </source>
</evidence>
<dbReference type="Pfam" id="PF01041">
    <property type="entry name" value="DegT_DnrJ_EryC1"/>
    <property type="match status" value="1"/>
</dbReference>
<dbReference type="GO" id="GO:0030170">
    <property type="term" value="F:pyridoxal phosphate binding"/>
    <property type="evidence" value="ECO:0007669"/>
    <property type="project" value="TreeGrafter"/>
</dbReference>
<keyword evidence="1 3" id="KW-0663">Pyridoxal phosphate</keyword>
<sequence length="392" mass="43534">MKWSQLAPVGTRVLPRSRDYLSSSLTLSGFEHSLVNSGTAALGAILAWYRSQHDFEQSLTAVIPGYTCPDLVAACVYAGITPVIVDLAAEHYQLNPEHLTRLDKKPDIVICPALFGMSMDLVQIRSIVGEDTLIIEDNAQWFPEVSVTSHIASLKHYALPTHTHHADFFITSFGRGKPVNLMGGGLLAWNTSRVSSFEPDIAPAPQNASMYDIKRRVFNTVCQPLFYGGISRLPGLNVGATVYHSLDDVHAMDATRQERLTASILAYLRQPVHIQTMLQQAVTPLWASQSTQRRLLRFPVLTQSKQARNHLLRVLNASGLGASPMYGEPLYNIEGVARDCQAPFATPVSKVLAERLLTLPLHHHVKKHHVHRMVTILDDHRQWLADAPLNQN</sequence>
<dbReference type="InterPro" id="IPR015424">
    <property type="entry name" value="PyrdxlP-dep_Trfase"/>
</dbReference>
<accession>A0A5B7YBM9</accession>
<dbReference type="PANTHER" id="PTHR30244:SF34">
    <property type="entry name" value="DTDP-4-AMINO-4,6-DIDEOXYGALACTOSE TRANSAMINASE"/>
    <property type="match status" value="1"/>
</dbReference>
<reference evidence="4 5" key="1">
    <citation type="submission" date="2019-04" db="EMBL/GenBank/DDBJ databases">
        <title>Salinimonas iocasae sp. nov., a halophilic bacterium isolated from the outer tube casing of tubeworms in Okinawa Trough.</title>
        <authorList>
            <person name="Zhang H."/>
            <person name="Wang H."/>
            <person name="Li C."/>
        </authorList>
    </citation>
    <scope>NUCLEOTIDE SEQUENCE [LARGE SCALE GENOMIC DNA]</scope>
    <source>
        <strain evidence="4 5">KX18D6</strain>
    </source>
</reference>
<dbReference type="SUPFAM" id="SSF53383">
    <property type="entry name" value="PLP-dependent transferases"/>
    <property type="match status" value="1"/>
</dbReference>
<dbReference type="OrthoDB" id="6379669at2"/>
<dbReference type="GO" id="GO:0000271">
    <property type="term" value="P:polysaccharide biosynthetic process"/>
    <property type="evidence" value="ECO:0007669"/>
    <property type="project" value="TreeGrafter"/>
</dbReference>
<dbReference type="Proteomes" id="UP000304912">
    <property type="component" value="Chromosome"/>
</dbReference>
<dbReference type="Gene3D" id="3.90.1150.10">
    <property type="entry name" value="Aspartate Aminotransferase, domain 1"/>
    <property type="match status" value="1"/>
</dbReference>
<comment type="similarity">
    <text evidence="2 3">Belongs to the DegT/DnrJ/EryC1 family.</text>
</comment>
<dbReference type="InterPro" id="IPR015422">
    <property type="entry name" value="PyrdxlP-dep_Trfase_small"/>
</dbReference>
<dbReference type="InterPro" id="IPR000653">
    <property type="entry name" value="DegT/StrS_aminotransferase"/>
</dbReference>
<dbReference type="GO" id="GO:0008483">
    <property type="term" value="F:transaminase activity"/>
    <property type="evidence" value="ECO:0007669"/>
    <property type="project" value="TreeGrafter"/>
</dbReference>
<dbReference type="RefSeq" id="WP_139755654.1">
    <property type="nucleotide sequence ID" value="NZ_CP039852.1"/>
</dbReference>
<keyword evidence="5" id="KW-1185">Reference proteome</keyword>
<gene>
    <name evidence="4" type="ORF">FBQ74_05120</name>
</gene>
<evidence type="ECO:0000313" key="5">
    <source>
        <dbReference type="Proteomes" id="UP000304912"/>
    </source>
</evidence>
<dbReference type="KEGG" id="salk:FBQ74_05120"/>
<evidence type="ECO:0000256" key="3">
    <source>
        <dbReference type="RuleBase" id="RU004508"/>
    </source>
</evidence>
<evidence type="ECO:0000256" key="2">
    <source>
        <dbReference type="ARBA" id="ARBA00037999"/>
    </source>
</evidence>
<dbReference type="InterPro" id="IPR015421">
    <property type="entry name" value="PyrdxlP-dep_Trfase_major"/>
</dbReference>
<name>A0A5B7YBM9_9ALTE</name>
<dbReference type="AlphaFoldDB" id="A0A5B7YBM9"/>
<protein>
    <recommendedName>
        <fullName evidence="6">DegT/DnrJ/EryC1/StrS aminotransferase</fullName>
    </recommendedName>
</protein>
<dbReference type="EMBL" id="CP039852">
    <property type="protein sequence ID" value="QCZ92905.1"/>
    <property type="molecule type" value="Genomic_DNA"/>
</dbReference>
<evidence type="ECO:0008006" key="6">
    <source>
        <dbReference type="Google" id="ProtNLM"/>
    </source>
</evidence>
<dbReference type="PANTHER" id="PTHR30244">
    <property type="entry name" value="TRANSAMINASE"/>
    <property type="match status" value="1"/>
</dbReference>
<evidence type="ECO:0000256" key="1">
    <source>
        <dbReference type="ARBA" id="ARBA00022898"/>
    </source>
</evidence>
<organism evidence="4 5">
    <name type="scientific">Salinimonas iocasae</name>
    <dbReference type="NCBI Taxonomy" id="2572577"/>
    <lineage>
        <taxon>Bacteria</taxon>
        <taxon>Pseudomonadati</taxon>
        <taxon>Pseudomonadota</taxon>
        <taxon>Gammaproteobacteria</taxon>
        <taxon>Alteromonadales</taxon>
        <taxon>Alteromonadaceae</taxon>
        <taxon>Alteromonas/Salinimonas group</taxon>
        <taxon>Salinimonas</taxon>
    </lineage>
</organism>
<dbReference type="Gene3D" id="3.40.640.10">
    <property type="entry name" value="Type I PLP-dependent aspartate aminotransferase-like (Major domain)"/>
    <property type="match status" value="1"/>
</dbReference>